<sequence>MRWSIVRWFVALVIALPIGTIILFPSLWRCLTIAHASEFEPLTAGKKTLYISTEATSRQREVFTNHLQIASDRIRRFWGNQRGQAVIIYCPTQEQYAQYCSGGEGAGCSLGMPWGDSFLVLGPEGNNPDVMAHELCHDELFARLGWLTIKRQVPQWFNEGLALMVDYRFSNGPSDARERFLSYDAEWKYRAYGPQGLSPQVVPGLSSLETTRDFFYGDYSRVMLAYLTAGREVSRWLATVGTSALPRLITDLLAGNKFADVYQFARNRKVSTSPKNVQPVNRSAR</sequence>
<evidence type="ECO:0008006" key="4">
    <source>
        <dbReference type="Google" id="ProtNLM"/>
    </source>
</evidence>
<protein>
    <recommendedName>
        <fullName evidence="4">DUF1570 domain-containing protein</fullName>
    </recommendedName>
</protein>
<name>A0ABX0QDX2_9BACT</name>
<comment type="caution">
    <text evidence="2">The sequence shown here is derived from an EMBL/GenBank/DDBJ whole genome shotgun (WGS) entry which is preliminary data.</text>
</comment>
<reference evidence="3" key="2">
    <citation type="submission" date="2023-07" db="EMBL/GenBank/DDBJ databases">
        <authorList>
            <person name="Jung D.-H."/>
        </authorList>
    </citation>
    <scope>NUCLEOTIDE SEQUENCE [LARGE SCALE GENOMIC DNA]</scope>
    <source>
        <strain evidence="3">JA-25</strain>
    </source>
</reference>
<evidence type="ECO:0000256" key="1">
    <source>
        <dbReference type="SAM" id="Phobius"/>
    </source>
</evidence>
<organism evidence="2 3">
    <name type="scientific">Fibrivirga algicola</name>
    <dbReference type="NCBI Taxonomy" id="2950420"/>
    <lineage>
        <taxon>Bacteria</taxon>
        <taxon>Pseudomonadati</taxon>
        <taxon>Bacteroidota</taxon>
        <taxon>Cytophagia</taxon>
        <taxon>Cytophagales</taxon>
        <taxon>Spirosomataceae</taxon>
        <taxon>Fibrivirga</taxon>
    </lineage>
</organism>
<keyword evidence="1" id="KW-0812">Transmembrane</keyword>
<keyword evidence="3" id="KW-1185">Reference proteome</keyword>
<reference evidence="3" key="1">
    <citation type="submission" date="2019-09" db="EMBL/GenBank/DDBJ databases">
        <authorList>
            <person name="Jung D.-H."/>
        </authorList>
    </citation>
    <scope>NUCLEOTIDE SEQUENCE [LARGE SCALE GENOMIC DNA]</scope>
    <source>
        <strain evidence="3">JA-25</strain>
    </source>
</reference>
<dbReference type="RefSeq" id="WP_166690942.1">
    <property type="nucleotide sequence ID" value="NZ_WAEL01000001.1"/>
</dbReference>
<accession>A0ABX0QDX2</accession>
<feature type="transmembrane region" description="Helical" evidence="1">
    <location>
        <begin position="7"/>
        <end position="28"/>
    </location>
</feature>
<dbReference type="EMBL" id="WAEL01000001">
    <property type="protein sequence ID" value="NID09292.1"/>
    <property type="molecule type" value="Genomic_DNA"/>
</dbReference>
<proteinExistence type="predicted"/>
<dbReference type="Proteomes" id="UP000606008">
    <property type="component" value="Unassembled WGS sequence"/>
</dbReference>
<evidence type="ECO:0000313" key="2">
    <source>
        <dbReference type="EMBL" id="NID09292.1"/>
    </source>
</evidence>
<keyword evidence="1" id="KW-1133">Transmembrane helix</keyword>
<evidence type="ECO:0000313" key="3">
    <source>
        <dbReference type="Proteomes" id="UP000606008"/>
    </source>
</evidence>
<gene>
    <name evidence="2" type="ORF">F7231_03845</name>
</gene>
<keyword evidence="1" id="KW-0472">Membrane</keyword>